<evidence type="ECO:0000256" key="6">
    <source>
        <dbReference type="ARBA" id="ARBA00023136"/>
    </source>
</evidence>
<feature type="transmembrane region" description="Helical" evidence="8">
    <location>
        <begin position="86"/>
        <end position="109"/>
    </location>
</feature>
<organism evidence="10 11">
    <name type="scientific">Pseudoprevotella muciniphila</name>
    <dbReference type="NCBI Taxonomy" id="2133944"/>
    <lineage>
        <taxon>Bacteria</taxon>
        <taxon>Pseudomonadati</taxon>
        <taxon>Bacteroidota</taxon>
        <taxon>Bacteroidia</taxon>
        <taxon>Bacteroidales</taxon>
        <taxon>Prevotellaceae</taxon>
        <taxon>Pseudoprevotella</taxon>
    </lineage>
</organism>
<dbReference type="GO" id="GO:0050660">
    <property type="term" value="F:flavin adenine dinucleotide binding"/>
    <property type="evidence" value="ECO:0007669"/>
    <property type="project" value="InterPro"/>
</dbReference>
<evidence type="ECO:0000256" key="2">
    <source>
        <dbReference type="ARBA" id="ARBA00022692"/>
    </source>
</evidence>
<evidence type="ECO:0000259" key="9">
    <source>
        <dbReference type="PROSITE" id="PS51371"/>
    </source>
</evidence>
<evidence type="ECO:0000313" key="11">
    <source>
        <dbReference type="Proteomes" id="UP000249375"/>
    </source>
</evidence>
<comment type="subcellular location">
    <subcellularLocation>
        <location evidence="1">Membrane</location>
        <topology evidence="1">Multi-pass membrane protein</topology>
    </subcellularLocation>
</comment>
<dbReference type="InterPro" id="IPR036318">
    <property type="entry name" value="FAD-bd_PCMH-like_sf"/>
</dbReference>
<dbReference type="Gene3D" id="3.30.465.10">
    <property type="match status" value="1"/>
</dbReference>
<protein>
    <submittedName>
        <fullName evidence="10">HlyC/CorC family transporter</fullName>
    </submittedName>
</protein>
<evidence type="ECO:0000256" key="5">
    <source>
        <dbReference type="ARBA" id="ARBA00023122"/>
    </source>
</evidence>
<keyword evidence="4 8" id="KW-1133">Transmembrane helix</keyword>
<dbReference type="RefSeq" id="WP_111899142.1">
    <property type="nucleotide sequence ID" value="NZ_CP033459.1"/>
</dbReference>
<dbReference type="SUPFAM" id="SSF54631">
    <property type="entry name" value="CBS-domain pair"/>
    <property type="match status" value="1"/>
</dbReference>
<feature type="transmembrane region" description="Helical" evidence="8">
    <location>
        <begin position="129"/>
        <end position="154"/>
    </location>
</feature>
<dbReference type="InterPro" id="IPR044751">
    <property type="entry name" value="Ion_transp-like_CBS"/>
</dbReference>
<dbReference type="PANTHER" id="PTHR22777">
    <property type="entry name" value="HEMOLYSIN-RELATED"/>
    <property type="match status" value="1"/>
</dbReference>
<dbReference type="SUPFAM" id="SSF56176">
    <property type="entry name" value="FAD-binding/transporter-associated domain-like"/>
    <property type="match status" value="1"/>
</dbReference>
<evidence type="ECO:0000256" key="3">
    <source>
        <dbReference type="ARBA" id="ARBA00022737"/>
    </source>
</evidence>
<dbReference type="Pfam" id="PF01595">
    <property type="entry name" value="CNNM"/>
    <property type="match status" value="1"/>
</dbReference>
<dbReference type="CDD" id="cd04590">
    <property type="entry name" value="CBS_pair_CorC_HlyC_assoc"/>
    <property type="match status" value="1"/>
</dbReference>
<evidence type="ECO:0000256" key="7">
    <source>
        <dbReference type="PROSITE-ProRule" id="PRU00703"/>
    </source>
</evidence>
<dbReference type="OrthoDB" id="9798188at2"/>
<dbReference type="KEGG" id="alq:C7Y71_011615"/>
<keyword evidence="5 7" id="KW-0129">CBS domain</keyword>
<reference evidence="10 11" key="1">
    <citation type="submission" date="2018-11" db="EMBL/GenBank/DDBJ databases">
        <authorList>
            <person name="Na S.W."/>
            <person name="Baik M."/>
        </authorList>
    </citation>
    <scope>NUCLEOTIDE SEQUENCE [LARGE SCALE GENOMIC DNA]</scope>
    <source>
        <strain evidence="10 11">E39</strain>
    </source>
</reference>
<keyword evidence="3" id="KW-0677">Repeat</keyword>
<dbReference type="InterPro" id="IPR002550">
    <property type="entry name" value="CNNM"/>
</dbReference>
<dbReference type="Proteomes" id="UP000249375">
    <property type="component" value="Chromosome"/>
</dbReference>
<dbReference type="AlphaFoldDB" id="A0A5P8E991"/>
<dbReference type="InterPro" id="IPR005170">
    <property type="entry name" value="Transptr-assoc_dom"/>
</dbReference>
<feature type="domain" description="CBS" evidence="9">
    <location>
        <begin position="262"/>
        <end position="322"/>
    </location>
</feature>
<evidence type="ECO:0000256" key="4">
    <source>
        <dbReference type="ARBA" id="ARBA00022989"/>
    </source>
</evidence>
<dbReference type="SMART" id="SM01091">
    <property type="entry name" value="CorC_HlyC"/>
    <property type="match status" value="1"/>
</dbReference>
<dbReference type="PROSITE" id="PS51371">
    <property type="entry name" value="CBS"/>
    <property type="match status" value="1"/>
</dbReference>
<name>A0A5P8E991_9BACT</name>
<accession>A0A5P8E991</accession>
<keyword evidence="6 8" id="KW-0472">Membrane</keyword>
<dbReference type="PANTHER" id="PTHR22777:SF17">
    <property type="entry name" value="UPF0053 PROTEIN SLL0260"/>
    <property type="match status" value="1"/>
</dbReference>
<evidence type="ECO:0000313" key="10">
    <source>
        <dbReference type="EMBL" id="QFQ13599.1"/>
    </source>
</evidence>
<gene>
    <name evidence="10" type="ORF">C7Y71_011615</name>
</gene>
<dbReference type="GO" id="GO:0005886">
    <property type="term" value="C:plasma membrane"/>
    <property type="evidence" value="ECO:0007669"/>
    <property type="project" value="TreeGrafter"/>
</dbReference>
<dbReference type="EMBL" id="CP033459">
    <property type="protein sequence ID" value="QFQ13599.1"/>
    <property type="molecule type" value="Genomic_DNA"/>
</dbReference>
<keyword evidence="2 8" id="KW-0812">Transmembrane</keyword>
<dbReference type="InterPro" id="IPR046342">
    <property type="entry name" value="CBS_dom_sf"/>
</dbReference>
<proteinExistence type="predicted"/>
<evidence type="ECO:0000256" key="8">
    <source>
        <dbReference type="SAM" id="Phobius"/>
    </source>
</evidence>
<evidence type="ECO:0000256" key="1">
    <source>
        <dbReference type="ARBA" id="ARBA00004141"/>
    </source>
</evidence>
<sequence>MLFLIICLIFLAIFAAGCYVAFMAPDLLMIRLEVKEQKEVSGPFKLIHRHSRLFLQTMLAVVVLALFMASLLAYKDYSASFDALYFWQKLLCFLLLIVASVLLIVILPYRVVASSRADNIVMRMAMPAFILFSIFCVPVFILSELTAAVLRFFGFMPVPKEKGREYDLETLVQMELEQVAANDHGEEVRMFQNALEFGELDVSQCLVPRTEIVYVTRDSSKQDLVDLFVKSGKSKIIVCDDDLDHIIGYVHSYELFKSKADWTEDILSIPIVPEAMPAAKLMQMLLQEKRSLAVVVDEFGGTTGIVSIEDILEEILGEIEDEHDHSTYTARKTPDGDYLLSARIEVEHVNETFGLNLPESDDYQTIAGLILNSNQRFPKIGDVVKIGEFSFKIIRTTQRKIELVRLSVDEK</sequence>
<dbReference type="Gene3D" id="3.10.580.10">
    <property type="entry name" value="CBS-domain"/>
    <property type="match status" value="1"/>
</dbReference>
<dbReference type="Pfam" id="PF00571">
    <property type="entry name" value="CBS"/>
    <property type="match status" value="2"/>
</dbReference>
<dbReference type="InterPro" id="IPR016169">
    <property type="entry name" value="FAD-bd_PCMH_sub2"/>
</dbReference>
<feature type="transmembrane region" description="Helical" evidence="8">
    <location>
        <begin position="53"/>
        <end position="74"/>
    </location>
</feature>
<dbReference type="InterPro" id="IPR000644">
    <property type="entry name" value="CBS_dom"/>
</dbReference>
<keyword evidence="11" id="KW-1185">Reference proteome</keyword>
<dbReference type="Pfam" id="PF03471">
    <property type="entry name" value="CorC_HlyC"/>
    <property type="match status" value="1"/>
</dbReference>